<evidence type="ECO:0008006" key="4">
    <source>
        <dbReference type="Google" id="ProtNLM"/>
    </source>
</evidence>
<feature type="compositionally biased region" description="Pro residues" evidence="1">
    <location>
        <begin position="1944"/>
        <end position="1955"/>
    </location>
</feature>
<feature type="compositionally biased region" description="Polar residues" evidence="1">
    <location>
        <begin position="1563"/>
        <end position="1573"/>
    </location>
</feature>
<feature type="compositionally biased region" description="Low complexity" evidence="1">
    <location>
        <begin position="2081"/>
        <end position="2095"/>
    </location>
</feature>
<accession>A0ABD3DKZ3</accession>
<dbReference type="InterPro" id="IPR026736">
    <property type="entry name" value="Virilizer"/>
</dbReference>
<feature type="compositionally biased region" description="Polar residues" evidence="1">
    <location>
        <begin position="1956"/>
        <end position="1970"/>
    </location>
</feature>
<feature type="region of interest" description="Disordered" evidence="1">
    <location>
        <begin position="1932"/>
        <end position="1970"/>
    </location>
</feature>
<feature type="compositionally biased region" description="Polar residues" evidence="1">
    <location>
        <begin position="1837"/>
        <end position="1851"/>
    </location>
</feature>
<feature type="compositionally biased region" description="Polar residues" evidence="1">
    <location>
        <begin position="2100"/>
        <end position="2114"/>
    </location>
</feature>
<dbReference type="EMBL" id="JAVIJP010000016">
    <property type="protein sequence ID" value="KAL3642732.1"/>
    <property type="molecule type" value="Genomic_DNA"/>
</dbReference>
<feature type="region of interest" description="Disordered" evidence="1">
    <location>
        <begin position="1546"/>
        <end position="1605"/>
    </location>
</feature>
<name>A0ABD3DKZ3_9LAMI</name>
<feature type="compositionally biased region" description="Basic and acidic residues" evidence="1">
    <location>
        <begin position="1792"/>
        <end position="1804"/>
    </location>
</feature>
<dbReference type="Proteomes" id="UP001632038">
    <property type="component" value="Unassembled WGS sequence"/>
</dbReference>
<dbReference type="PANTHER" id="PTHR23185:SF0">
    <property type="entry name" value="PROTEIN VIRILIZER HOMOLOG"/>
    <property type="match status" value="1"/>
</dbReference>
<feature type="compositionally biased region" description="Polar residues" evidence="1">
    <location>
        <begin position="1762"/>
        <end position="1779"/>
    </location>
</feature>
<evidence type="ECO:0000256" key="1">
    <source>
        <dbReference type="SAM" id="MobiDB-lite"/>
    </source>
</evidence>
<organism evidence="2 3">
    <name type="scientific">Castilleja foliolosa</name>
    <dbReference type="NCBI Taxonomy" id="1961234"/>
    <lineage>
        <taxon>Eukaryota</taxon>
        <taxon>Viridiplantae</taxon>
        <taxon>Streptophyta</taxon>
        <taxon>Embryophyta</taxon>
        <taxon>Tracheophyta</taxon>
        <taxon>Spermatophyta</taxon>
        <taxon>Magnoliopsida</taxon>
        <taxon>eudicotyledons</taxon>
        <taxon>Gunneridae</taxon>
        <taxon>Pentapetalae</taxon>
        <taxon>asterids</taxon>
        <taxon>lamiids</taxon>
        <taxon>Lamiales</taxon>
        <taxon>Orobanchaceae</taxon>
        <taxon>Pedicularideae</taxon>
        <taxon>Castillejinae</taxon>
        <taxon>Castilleja</taxon>
    </lineage>
</organism>
<evidence type="ECO:0000313" key="3">
    <source>
        <dbReference type="Proteomes" id="UP001632038"/>
    </source>
</evidence>
<feature type="compositionally biased region" description="Low complexity" evidence="1">
    <location>
        <begin position="1816"/>
        <end position="1827"/>
    </location>
</feature>
<feature type="region of interest" description="Disordered" evidence="1">
    <location>
        <begin position="1762"/>
        <end position="1852"/>
    </location>
</feature>
<reference evidence="3" key="1">
    <citation type="journal article" date="2024" name="IScience">
        <title>Strigolactones Initiate the Formation of Haustorium-like Structures in Castilleja.</title>
        <authorList>
            <person name="Buerger M."/>
            <person name="Peterson D."/>
            <person name="Chory J."/>
        </authorList>
    </citation>
    <scope>NUCLEOTIDE SEQUENCE [LARGE SCALE GENOMIC DNA]</scope>
</reference>
<keyword evidence="3" id="KW-1185">Reference proteome</keyword>
<feature type="region of interest" description="Disordered" evidence="1">
    <location>
        <begin position="2046"/>
        <end position="2129"/>
    </location>
</feature>
<dbReference type="PANTHER" id="PTHR23185">
    <property type="entry name" value="PROTEIN VIRILIZER HOMOLOG"/>
    <property type="match status" value="1"/>
</dbReference>
<feature type="compositionally biased region" description="Polar residues" evidence="1">
    <location>
        <begin position="2070"/>
        <end position="2080"/>
    </location>
</feature>
<evidence type="ECO:0000313" key="2">
    <source>
        <dbReference type="EMBL" id="KAL3642732.1"/>
    </source>
</evidence>
<sequence length="2206" mass="243323">MVRPEPCVLYAHTFVHPHLDEYVDEVLFSEPVIISACEFLEQNASSICPALKLIGATSPPSFALEVFFQCGGEARFRRLCLPCLYSHSSSNVLEVEAVVTNHLVVRGSYRSLSMVIYGNTAEDLGQFNIDVDLDGSLTDTVSAVEGDLEDLPPAFHPTMFTIKELVSPLKILSQAVVVLDIPLELRKFLLLVYKSLDSQNLREAADKVISSLLLVTPKYRTHCSSKKNVDPKQLGLDIVISGGDEHSFTEAGEELLDLYKRLHNESEDPSAESSAESLFLESEADVPTSKELMETLHQHFDFCSGAGNVGYVHFSQNKNTILWLSVASLLCSARESCFHFVNYGGMNQLGYIFTYRLQNSTTLTLLLLGVIERATLHSIGCEGFLGWWPREDESMPVGISDGYNQLLKLLLENQRHDVASLATYILHRLRFYEVACRYECIVLSILGDVSGVGRVTKFTTEMLTSATVQLQKLSKLIKLSGPIDDPSPTAVASRFFFLGDTGLLSYKSTSGLISQSNCGFLNWDIDSHLLSLLKERGFLPLSAALLSSSVLRSETGHAIDSFLDIVSHIEAIILSLLFCRSGLDFLLHDPEVSSTIIHALRGIEDVQKEDLISLRYAYVLMSKGFFIRPKEVGMVVEMHMRALIAIDSLCKLTPNTEEFLWVLWDLCRLSRSECGRQALLVLVDFPEALKVLMIALRSGRELDPVSLSTGVSPLNLAIFHSAAEIFEVIVTDSTATSLSSWIDHAKELHMALHSSSQGSNKKDAPARLLEWIDASVVYHRNGAIGLLRYAAVLASGGDVHMASNSVLASDMMDVDNVVGDSSNTSDGNVVDNLIGKHITEKNFPGVILRDSSVAQLTTAFRILAFISDNPVVAAALYDEGAVMVIHAVLINCKQMLERSFNIYDYLVDEGGEGSSTSDLLIERSRETSLFDLLIPSLVLLINLLQKLQLVNGYIRHTIEACLSQIQEVKEQHKNTKLLNALIQLHQEVSPKLAACAAELSYSCADFVLGFGAVCHLLASALACWPVYNWTPGLFHFLLDSLHATSLLALGPKETCSLLCLLNDLFPDESIWLWKNGMPMLSPLRAMSVGTLLGPEKEKQINWYLKPGNPEKLVSQLSPQLVKLGEIVLHCAVSMSGVIQDALRVLVIRIGCLNLDYASQLLKPIISWISNRLSEPTMLSDVDAYKVHQLLKFLAILLEHPYAKPLLLKAGASRMFKKVIDKCVEATNYDVKQFHENIKYEFSLLTWSVPVFESISLISDGRASVKHPGVCDRNIPDRFTDEECLIFWPYLFRFFTVLPLGKELLACLSAFKQMGSSTEGQRALLAIAKHTESSTIQDSESQIKSETDASGAVIRASEWKERPPLLCCWTNLLRSFESNYAPEVEVAEAIYTLSSGALGFCMDGKSMNSERVAAIKLLFGVKDDVSSESFVEENLKHIEDLAKLLDSKTSNEVTSDVIPTPHQMKETSSLLLLLLQKSSSAEEMNADIATAYISLLTPPVSSRIHKFTDRSMERIEDYSLDEFGSTFFWECPENNRLTQTGLSAKRKLSSLEAPNRHTRGDNSVAETTSQNTFSRGSVPVTTPPGPTRRDIFRQRKPNTSRPPSMHVDDYVARERNADGTNNSNVIAVPRIGPSSGRPPSVHVDVFMARQKDRQTVVGISVNDAATQVKTTAPDDNMDVDKPSKSQPLKPDLDDDLQGIDIVFDAEESEPDDKLPFPQTDDILQQPASVVIEPRSPHSIVEETESGVNEGSQFSRLGTPLASNMVESTPSEYSSRMSASRTEMALNREPSISSEKKFSDQLDDSKSLPVRPHKPIDSSASMYMNTSSSLVRYPVDSRTPPNSYPKSNLQQSGPVPISSGYQGFYDQKFASNQPPLPPMPPPLTVSPVMSQNMDSVMNQAPSGFHVQSEYMSAVTSSSASLATSAALQDMKFGRTSLPSPVRSTRPHPPLPPTPPPYSANSSLKNPTSQSPQYYQTVNNTELQQTSVLTSYPQSPMMQPMLFRPGSMPVNLYGNNLVPHPGDNLSNVSQNPHIALPSLQPLQPLTQLQPLQPPQIPRPPPQHLRPPVPSSPQPEQGTSLLQMPSQSPQVVQQPQVSPAHVYYQTQHEGSSHSMQRQQHVDRSQRNLQPSVDAASQQLDSGMSLQEFFRSPEAIQSLLSDRDKLCQLLEQHPKLMQMLQGATGTIIVGYSDALLEGACESIQTAALGKS</sequence>
<feature type="compositionally biased region" description="Pro residues" evidence="1">
    <location>
        <begin position="2048"/>
        <end position="2069"/>
    </location>
</feature>
<comment type="caution">
    <text evidence="2">The sequence shown here is derived from an EMBL/GenBank/DDBJ whole genome shotgun (WGS) entry which is preliminary data.</text>
</comment>
<protein>
    <recommendedName>
        <fullName evidence="4">Virilizer N-terminal domain-containing protein</fullName>
    </recommendedName>
</protein>
<gene>
    <name evidence="2" type="ORF">CASFOL_013547</name>
</gene>
<feature type="region of interest" description="Disordered" evidence="1">
    <location>
        <begin position="1666"/>
        <end position="1693"/>
    </location>
</feature>
<proteinExistence type="predicted"/>